<comment type="caution">
    <text evidence="2">The sequence shown here is derived from an EMBL/GenBank/DDBJ whole genome shotgun (WGS) entry which is preliminary data.</text>
</comment>
<dbReference type="Proteomes" id="UP000747542">
    <property type="component" value="Unassembled WGS sequence"/>
</dbReference>
<name>A0A8J5JZC6_HOMAM</name>
<evidence type="ECO:0000313" key="3">
    <source>
        <dbReference type="Proteomes" id="UP000747542"/>
    </source>
</evidence>
<feature type="signal peptide" evidence="1">
    <location>
        <begin position="1"/>
        <end position="19"/>
    </location>
</feature>
<reference evidence="2" key="1">
    <citation type="journal article" date="2021" name="Sci. Adv.">
        <title>The American lobster genome reveals insights on longevity, neural, and immune adaptations.</title>
        <authorList>
            <person name="Polinski J.M."/>
            <person name="Zimin A.V."/>
            <person name="Clark K.F."/>
            <person name="Kohn A.B."/>
            <person name="Sadowski N."/>
            <person name="Timp W."/>
            <person name="Ptitsyn A."/>
            <person name="Khanna P."/>
            <person name="Romanova D.Y."/>
            <person name="Williams P."/>
            <person name="Greenwood S.J."/>
            <person name="Moroz L.L."/>
            <person name="Walt D.R."/>
            <person name="Bodnar A.G."/>
        </authorList>
    </citation>
    <scope>NUCLEOTIDE SEQUENCE</scope>
    <source>
        <strain evidence="2">GMGI-L3</strain>
    </source>
</reference>
<accession>A0A8J5JZC6</accession>
<dbReference type="AlphaFoldDB" id="A0A8J5JZC6"/>
<keyword evidence="1" id="KW-0732">Signal</keyword>
<sequence>MKIMLVFLLVAAAVALPTADPDPQVLLYGHPHTLTYSIKTIEAEKPVATLPITYTYPGLGYPYTYGLPYNYPLGYPYGYPYGLPLVPKPAEEPAVEEA</sequence>
<evidence type="ECO:0000313" key="2">
    <source>
        <dbReference type="EMBL" id="KAG7165356.1"/>
    </source>
</evidence>
<evidence type="ECO:0000256" key="1">
    <source>
        <dbReference type="SAM" id="SignalP"/>
    </source>
</evidence>
<dbReference type="EMBL" id="JAHLQT010024345">
    <property type="protein sequence ID" value="KAG7165356.1"/>
    <property type="molecule type" value="Genomic_DNA"/>
</dbReference>
<protein>
    <submittedName>
        <fullName evidence="2">Uncharacterized protein</fullName>
    </submittedName>
</protein>
<organism evidence="2 3">
    <name type="scientific">Homarus americanus</name>
    <name type="common">American lobster</name>
    <dbReference type="NCBI Taxonomy" id="6706"/>
    <lineage>
        <taxon>Eukaryota</taxon>
        <taxon>Metazoa</taxon>
        <taxon>Ecdysozoa</taxon>
        <taxon>Arthropoda</taxon>
        <taxon>Crustacea</taxon>
        <taxon>Multicrustacea</taxon>
        <taxon>Malacostraca</taxon>
        <taxon>Eumalacostraca</taxon>
        <taxon>Eucarida</taxon>
        <taxon>Decapoda</taxon>
        <taxon>Pleocyemata</taxon>
        <taxon>Astacidea</taxon>
        <taxon>Nephropoidea</taxon>
        <taxon>Nephropidae</taxon>
        <taxon>Homarus</taxon>
    </lineage>
</organism>
<keyword evidence="3" id="KW-1185">Reference proteome</keyword>
<feature type="chain" id="PRO_5035290389" evidence="1">
    <location>
        <begin position="20"/>
        <end position="98"/>
    </location>
</feature>
<proteinExistence type="predicted"/>
<gene>
    <name evidence="2" type="ORF">Hamer_G007171</name>
</gene>